<dbReference type="OrthoDB" id="5347061at2759"/>
<sequence>MALSRPGDRYVAGLWQKTLLRDLTWYADWNSLKPRSASYICPSWSWASVKSGVLFGPDRELPCIIGVSVVDISCTKEYSGRSSSQGHECPSPSITVRAPLLEAKLFRTFSQVQIEAGKATSITIDRLHDIISEDETIDIAPDYKYDAPGRFYVSPESTVYLLPLLKRNLVDETSSIYQCLLLRRLDGSSLYERIAKVVLWHKKLDSEQNADAYMATLPFIHVTIV</sequence>
<protein>
    <submittedName>
        <fullName evidence="1">Uncharacterized protein</fullName>
    </submittedName>
</protein>
<keyword evidence="2" id="KW-1185">Reference proteome</keyword>
<accession>A0A8H7T5D2</accession>
<comment type="caution">
    <text evidence="1">The sequence shown here is derived from an EMBL/GenBank/DDBJ whole genome shotgun (WGS) entry which is preliminary data.</text>
</comment>
<reference evidence="1" key="1">
    <citation type="submission" date="2021-02" db="EMBL/GenBank/DDBJ databases">
        <title>Genome sequence Cadophora malorum strain M34.</title>
        <authorList>
            <person name="Stefanovic E."/>
            <person name="Vu D."/>
            <person name="Scully C."/>
            <person name="Dijksterhuis J."/>
            <person name="Roader J."/>
            <person name="Houbraken J."/>
        </authorList>
    </citation>
    <scope>NUCLEOTIDE SEQUENCE</scope>
    <source>
        <strain evidence="1">M34</strain>
    </source>
</reference>
<dbReference type="PANTHER" id="PTHR33112:SF9">
    <property type="entry name" value="HETEROKARYON INCOMPATIBILITY DOMAIN-CONTAINING PROTEIN"/>
    <property type="match status" value="1"/>
</dbReference>
<gene>
    <name evidence="1" type="ORF">IFR04_011822</name>
</gene>
<proteinExistence type="predicted"/>
<organism evidence="1 2">
    <name type="scientific">Cadophora malorum</name>
    <dbReference type="NCBI Taxonomy" id="108018"/>
    <lineage>
        <taxon>Eukaryota</taxon>
        <taxon>Fungi</taxon>
        <taxon>Dikarya</taxon>
        <taxon>Ascomycota</taxon>
        <taxon>Pezizomycotina</taxon>
        <taxon>Leotiomycetes</taxon>
        <taxon>Helotiales</taxon>
        <taxon>Ploettnerulaceae</taxon>
        <taxon>Cadophora</taxon>
    </lineage>
</organism>
<dbReference type="Proteomes" id="UP000664132">
    <property type="component" value="Unassembled WGS sequence"/>
</dbReference>
<dbReference type="AlphaFoldDB" id="A0A8H7T5D2"/>
<evidence type="ECO:0000313" key="1">
    <source>
        <dbReference type="EMBL" id="KAG4415050.1"/>
    </source>
</evidence>
<name>A0A8H7T5D2_9HELO</name>
<evidence type="ECO:0000313" key="2">
    <source>
        <dbReference type="Proteomes" id="UP000664132"/>
    </source>
</evidence>
<dbReference type="EMBL" id="JAFJYH010000238">
    <property type="protein sequence ID" value="KAG4415050.1"/>
    <property type="molecule type" value="Genomic_DNA"/>
</dbReference>
<dbReference type="PANTHER" id="PTHR33112">
    <property type="entry name" value="DOMAIN PROTEIN, PUTATIVE-RELATED"/>
    <property type="match status" value="1"/>
</dbReference>